<dbReference type="Proteomes" id="UP000030745">
    <property type="component" value="Unassembled WGS sequence"/>
</dbReference>
<evidence type="ECO:0000256" key="5">
    <source>
        <dbReference type="ARBA" id="ARBA00023136"/>
    </source>
</evidence>
<protein>
    <submittedName>
        <fullName evidence="7">Uncharacterized protein</fullName>
    </submittedName>
</protein>
<proteinExistence type="predicted"/>
<keyword evidence="5 6" id="KW-0472">Membrane</keyword>
<evidence type="ECO:0000256" key="4">
    <source>
        <dbReference type="ARBA" id="ARBA00022989"/>
    </source>
</evidence>
<reference evidence="7 8" key="1">
    <citation type="journal article" date="2013" name="PLoS Genet.">
        <title>Distinctive expansion of potential virulence genes in the genome of the oomycete fish pathogen Saprolegnia parasitica.</title>
        <authorList>
            <person name="Jiang R.H."/>
            <person name="de Bruijn I."/>
            <person name="Haas B.J."/>
            <person name="Belmonte R."/>
            <person name="Lobach L."/>
            <person name="Christie J."/>
            <person name="van den Ackerveken G."/>
            <person name="Bottin A."/>
            <person name="Bulone V."/>
            <person name="Diaz-Moreno S.M."/>
            <person name="Dumas B."/>
            <person name="Fan L."/>
            <person name="Gaulin E."/>
            <person name="Govers F."/>
            <person name="Grenville-Briggs L.J."/>
            <person name="Horner N.R."/>
            <person name="Levin J.Z."/>
            <person name="Mammella M."/>
            <person name="Meijer H.J."/>
            <person name="Morris P."/>
            <person name="Nusbaum C."/>
            <person name="Oome S."/>
            <person name="Phillips A.J."/>
            <person name="van Rooyen D."/>
            <person name="Rzeszutek E."/>
            <person name="Saraiva M."/>
            <person name="Secombes C.J."/>
            <person name="Seidl M.F."/>
            <person name="Snel B."/>
            <person name="Stassen J.H."/>
            <person name="Sykes S."/>
            <person name="Tripathy S."/>
            <person name="van den Berg H."/>
            <person name="Vega-Arreguin J.C."/>
            <person name="Wawra S."/>
            <person name="Young S.K."/>
            <person name="Zeng Q."/>
            <person name="Dieguez-Uribeondo J."/>
            <person name="Russ C."/>
            <person name="Tyler B.M."/>
            <person name="van West P."/>
        </authorList>
    </citation>
    <scope>NUCLEOTIDE SEQUENCE [LARGE SCALE GENOMIC DNA]</scope>
    <source>
        <strain evidence="7 8">CBS 223.65</strain>
    </source>
</reference>
<evidence type="ECO:0000256" key="1">
    <source>
        <dbReference type="ARBA" id="ARBA00004167"/>
    </source>
</evidence>
<keyword evidence="4 6" id="KW-1133">Transmembrane helix</keyword>
<name>A0A067BP49_SAPPC</name>
<feature type="transmembrane region" description="Helical" evidence="6">
    <location>
        <begin position="191"/>
        <end position="210"/>
    </location>
</feature>
<evidence type="ECO:0000256" key="6">
    <source>
        <dbReference type="SAM" id="Phobius"/>
    </source>
</evidence>
<comment type="subcellular location">
    <subcellularLocation>
        <location evidence="1">Membrane</location>
        <topology evidence="1">Single-pass membrane protein</topology>
    </subcellularLocation>
</comment>
<evidence type="ECO:0000256" key="2">
    <source>
        <dbReference type="ARBA" id="ARBA00022448"/>
    </source>
</evidence>
<dbReference type="PANTHER" id="PTHR12791">
    <property type="entry name" value="GOLGI SNARE BET1-RELATED"/>
    <property type="match status" value="1"/>
</dbReference>
<accession>A0A067BP49</accession>
<dbReference type="VEuPathDB" id="FungiDB:SPRG_14181"/>
<organism evidence="7 8">
    <name type="scientific">Saprolegnia parasitica (strain CBS 223.65)</name>
    <dbReference type="NCBI Taxonomy" id="695850"/>
    <lineage>
        <taxon>Eukaryota</taxon>
        <taxon>Sar</taxon>
        <taxon>Stramenopiles</taxon>
        <taxon>Oomycota</taxon>
        <taxon>Saprolegniomycetes</taxon>
        <taxon>Saprolegniales</taxon>
        <taxon>Saprolegniaceae</taxon>
        <taxon>Saprolegnia</taxon>
    </lineage>
</organism>
<gene>
    <name evidence="7" type="ORF">SPRG_14181</name>
</gene>
<dbReference type="OrthoDB" id="29755at2759"/>
<dbReference type="RefSeq" id="XP_012209267.1">
    <property type="nucleotide sequence ID" value="XM_012353877.1"/>
</dbReference>
<keyword evidence="8" id="KW-1185">Reference proteome</keyword>
<dbReference type="GeneID" id="24136004"/>
<evidence type="ECO:0000313" key="8">
    <source>
        <dbReference type="Proteomes" id="UP000030745"/>
    </source>
</evidence>
<evidence type="ECO:0000313" key="7">
    <source>
        <dbReference type="EMBL" id="KDO20033.1"/>
    </source>
</evidence>
<dbReference type="AlphaFoldDB" id="A0A067BP49"/>
<keyword evidence="3 6" id="KW-0812">Transmembrane</keyword>
<dbReference type="Gene3D" id="1.20.5.110">
    <property type="match status" value="1"/>
</dbReference>
<dbReference type="KEGG" id="spar:SPRG_14181"/>
<dbReference type="OMA" id="DETDLHH"/>
<dbReference type="SUPFAM" id="SSF58038">
    <property type="entry name" value="SNARE fusion complex"/>
    <property type="match status" value="1"/>
</dbReference>
<dbReference type="CDD" id="cd15841">
    <property type="entry name" value="SNARE_Qc"/>
    <property type="match status" value="1"/>
</dbReference>
<dbReference type="STRING" id="695850.A0A067BP49"/>
<sequence length="212" mass="23177">MAKTSSAAAWSAWMDRLENARVSQQSLSSMVRTSAATNLGTSVFALQQSAAKLRRDFDAMTAVPTSNAVATPQEIRRREDLLKTLEAQTSALLTTYNSRAQGTRGASTVEAGSQMLRIQNQMMQDQDDQLAIIGSGVANLKHFSFAIKDETDLHHRLLDDMNQDIDRATVGLESEGDRAELVAKRSSNFRLYLAILVLSAILVFELVIGGSK</sequence>
<dbReference type="EMBL" id="KK583326">
    <property type="protein sequence ID" value="KDO20033.1"/>
    <property type="molecule type" value="Genomic_DNA"/>
</dbReference>
<dbReference type="GO" id="GO:0016020">
    <property type="term" value="C:membrane"/>
    <property type="evidence" value="ECO:0007669"/>
    <property type="project" value="UniProtKB-SubCell"/>
</dbReference>
<evidence type="ECO:0000256" key="3">
    <source>
        <dbReference type="ARBA" id="ARBA00022692"/>
    </source>
</evidence>
<keyword evidence="2" id="KW-0813">Transport</keyword>